<evidence type="ECO:0000259" key="1">
    <source>
        <dbReference type="Pfam" id="PF01968"/>
    </source>
</evidence>
<accession>A0ABS4BN29</accession>
<comment type="caution">
    <text evidence="4">The sequence shown here is derived from an EMBL/GenBank/DDBJ whole genome shotgun (WGS) entry which is preliminary data.</text>
</comment>
<dbReference type="Pfam" id="PF01968">
    <property type="entry name" value="Hydantoinase_A"/>
    <property type="match status" value="1"/>
</dbReference>
<dbReference type="PANTHER" id="PTHR11365:SF23">
    <property type="entry name" value="HYPOTHETICAL 5-OXOPROLINASE (EUROFUNG)-RELATED"/>
    <property type="match status" value="1"/>
</dbReference>
<name>A0ABS4BN29_9HYPH</name>
<dbReference type="InterPro" id="IPR049517">
    <property type="entry name" value="ACX-like_C"/>
</dbReference>
<feature type="domain" description="Acetophenone carboxylase-like C-terminal" evidence="3">
    <location>
        <begin position="522"/>
        <end position="660"/>
    </location>
</feature>
<dbReference type="SUPFAM" id="SSF53067">
    <property type="entry name" value="Actin-like ATPase domain"/>
    <property type="match status" value="1"/>
</dbReference>
<organism evidence="4 5">
    <name type="scientific">Jiella mangrovi</name>
    <dbReference type="NCBI Taxonomy" id="2821407"/>
    <lineage>
        <taxon>Bacteria</taxon>
        <taxon>Pseudomonadati</taxon>
        <taxon>Pseudomonadota</taxon>
        <taxon>Alphaproteobacteria</taxon>
        <taxon>Hyphomicrobiales</taxon>
        <taxon>Aurantimonadaceae</taxon>
        <taxon>Jiella</taxon>
    </lineage>
</organism>
<gene>
    <name evidence="4" type="ORF">J6595_21200</name>
</gene>
<dbReference type="Pfam" id="PF19278">
    <property type="entry name" value="Hydant_A_C"/>
    <property type="match status" value="1"/>
</dbReference>
<reference evidence="4 5" key="1">
    <citation type="submission" date="2021-04" db="EMBL/GenBank/DDBJ databases">
        <title>Whole genome sequence of Jiella sp. KSK16Y-1.</title>
        <authorList>
            <person name="Tuo L."/>
        </authorList>
    </citation>
    <scope>NUCLEOTIDE SEQUENCE [LARGE SCALE GENOMIC DNA]</scope>
    <source>
        <strain evidence="4 5">KSK16Y-1</strain>
    </source>
</reference>
<feature type="domain" description="Hydantoinase/oxoprolinase N-terminal" evidence="2">
    <location>
        <begin position="4"/>
        <end position="182"/>
    </location>
</feature>
<dbReference type="Pfam" id="PF05378">
    <property type="entry name" value="Hydant_A_N"/>
    <property type="match status" value="1"/>
</dbReference>
<feature type="domain" description="Hydantoinase A/oxoprolinase" evidence="1">
    <location>
        <begin position="203"/>
        <end position="491"/>
    </location>
</feature>
<evidence type="ECO:0000259" key="2">
    <source>
        <dbReference type="Pfam" id="PF05378"/>
    </source>
</evidence>
<dbReference type="InterPro" id="IPR008040">
    <property type="entry name" value="Hydant_A_N"/>
</dbReference>
<sequence length="675" mass="71664">MAHRIGCDVGGTFTDLCLFDDATGTTTLVKIPTTPGQQDGAVIEATRLALQAGGIAAEHLASFAHGTTVATNAILERQGARTGLLVTEGFADLLQIGRQTRAHLYDQYARRPDPLVPAELVFEIRERSGPDGAAKLALDEASVRKAIAGLRAGGAEAVAVAFLHSYANPAHERRVAEILAEEAPELKVSISADILPEPGEFERASTTVMNAYLMPRLEDYLGRIARTLRADGVTAEPAIMQSGGGVMPIETASSVKAVHTCLSGPAAGMIGAERFAAAAGYRNVVTIDMGGTSFDVGLIRNGEILTRYESEIEGFPLRVPMFDIITLGAGGGSIASVDAGGLLKVGPQSAGARPGPAAYGKGGERPTVTDANVVLGRLRPGRHLGGGIVIDREKAAQAIDAHVAKPLGLTVEAAAVGILKIVNAAMVRGMRRVTVERGLDPRDFVVAAFGGAGPLHAVDLCAEFDVKTLYVPPSPGLLCGIGLLLAPWRHEETAMIGRTAANLPRSLVEETIAENCQRLRAQARRDGIDPETMLVRISLDMRYRGQGHQISTPYDGDLHRSIRAFHASHKSAFGYDRQEEDVDVVLLRLRGMAPAATHRLPLPNFKLGEDPVIDRSMLWTDGGFVDVPVYDRARLAPGTRLEGPLIVEQQDTTLIVGRQSLTVDEFGGISIGMMP</sequence>
<dbReference type="InterPro" id="IPR043129">
    <property type="entry name" value="ATPase_NBD"/>
</dbReference>
<evidence type="ECO:0000313" key="5">
    <source>
        <dbReference type="Proteomes" id="UP000678276"/>
    </source>
</evidence>
<dbReference type="EMBL" id="JAGJCF010000025">
    <property type="protein sequence ID" value="MBP0618104.1"/>
    <property type="molecule type" value="Genomic_DNA"/>
</dbReference>
<evidence type="ECO:0000313" key="4">
    <source>
        <dbReference type="EMBL" id="MBP0618104.1"/>
    </source>
</evidence>
<dbReference type="InterPro" id="IPR045079">
    <property type="entry name" value="Oxoprolinase-like"/>
</dbReference>
<protein>
    <submittedName>
        <fullName evidence="4">Hydantoinase/oxoprolinase family protein</fullName>
    </submittedName>
</protein>
<dbReference type="PANTHER" id="PTHR11365">
    <property type="entry name" value="5-OXOPROLINASE RELATED"/>
    <property type="match status" value="1"/>
</dbReference>
<dbReference type="InterPro" id="IPR002821">
    <property type="entry name" value="Hydantoinase_A"/>
</dbReference>
<proteinExistence type="predicted"/>
<dbReference type="Proteomes" id="UP000678276">
    <property type="component" value="Unassembled WGS sequence"/>
</dbReference>
<keyword evidence="5" id="KW-1185">Reference proteome</keyword>
<evidence type="ECO:0000259" key="3">
    <source>
        <dbReference type="Pfam" id="PF19278"/>
    </source>
</evidence>
<dbReference type="RefSeq" id="WP_209597520.1">
    <property type="nucleotide sequence ID" value="NZ_JAGJCF010000025.1"/>
</dbReference>